<dbReference type="EMBL" id="ASPP01033458">
    <property type="protein sequence ID" value="ETO03383.1"/>
    <property type="molecule type" value="Genomic_DNA"/>
</dbReference>
<dbReference type="GO" id="GO:0016887">
    <property type="term" value="F:ATP hydrolysis activity"/>
    <property type="evidence" value="ECO:0007669"/>
    <property type="project" value="InterPro"/>
</dbReference>
<dbReference type="Proteomes" id="UP000023152">
    <property type="component" value="Unassembled WGS sequence"/>
</dbReference>
<dbReference type="SUPFAM" id="SSF52540">
    <property type="entry name" value="P-loop containing nucleoside triphosphate hydrolases"/>
    <property type="match status" value="1"/>
</dbReference>
<dbReference type="InterPro" id="IPR031248">
    <property type="entry name" value="RNF213"/>
</dbReference>
<evidence type="ECO:0000313" key="1">
    <source>
        <dbReference type="EMBL" id="ETO03383.1"/>
    </source>
</evidence>
<dbReference type="PANTHER" id="PTHR22605">
    <property type="entry name" value="RZ-TYPE DOMAIN-CONTAINING PROTEIN"/>
    <property type="match status" value="1"/>
</dbReference>
<dbReference type="PANTHER" id="PTHR22605:SF1">
    <property type="entry name" value="RZ-TYPE DOMAIN-CONTAINING PROTEIN"/>
    <property type="match status" value="1"/>
</dbReference>
<organism evidence="1 2">
    <name type="scientific">Reticulomyxa filosa</name>
    <dbReference type="NCBI Taxonomy" id="46433"/>
    <lineage>
        <taxon>Eukaryota</taxon>
        <taxon>Sar</taxon>
        <taxon>Rhizaria</taxon>
        <taxon>Retaria</taxon>
        <taxon>Foraminifera</taxon>
        <taxon>Monothalamids</taxon>
        <taxon>Reticulomyxidae</taxon>
        <taxon>Reticulomyxa</taxon>
    </lineage>
</organism>
<keyword evidence="2" id="KW-1185">Reference proteome</keyword>
<dbReference type="InterPro" id="IPR027417">
    <property type="entry name" value="P-loop_NTPase"/>
</dbReference>
<proteinExistence type="predicted"/>
<protein>
    <submittedName>
        <fullName evidence="1">Uncharacterized protein</fullName>
    </submittedName>
</protein>
<reference evidence="1 2" key="1">
    <citation type="journal article" date="2013" name="Curr. Biol.">
        <title>The Genome of the Foraminiferan Reticulomyxa filosa.</title>
        <authorList>
            <person name="Glockner G."/>
            <person name="Hulsmann N."/>
            <person name="Schleicher M."/>
            <person name="Noegel A.A."/>
            <person name="Eichinger L."/>
            <person name="Gallinger C."/>
            <person name="Pawlowski J."/>
            <person name="Sierra R."/>
            <person name="Euteneuer U."/>
            <person name="Pillet L."/>
            <person name="Moustafa A."/>
            <person name="Platzer M."/>
            <person name="Groth M."/>
            <person name="Szafranski K."/>
            <person name="Schliwa M."/>
        </authorList>
    </citation>
    <scope>NUCLEOTIDE SEQUENCE [LARGE SCALE GENOMIC DNA]</scope>
</reference>
<sequence length="114" mass="13415">MIKQLESRMQHYIQKSNCRKICKDEEWSNCVLIFDNILKMVTIFMKIRANTHVILMSETGCGKTFLIKFLGAMKFFLLALQCARIEQLEKIIKILSRFEAENVYVHCFRCSQDG</sequence>
<comment type="caution">
    <text evidence="1">The sequence shown here is derived from an EMBL/GenBank/DDBJ whole genome shotgun (WGS) entry which is preliminary data.</text>
</comment>
<dbReference type="GO" id="GO:0004842">
    <property type="term" value="F:ubiquitin-protein transferase activity"/>
    <property type="evidence" value="ECO:0007669"/>
    <property type="project" value="InterPro"/>
</dbReference>
<evidence type="ECO:0000313" key="2">
    <source>
        <dbReference type="Proteomes" id="UP000023152"/>
    </source>
</evidence>
<name>X6LNB2_RETFI</name>
<accession>X6LNB2</accession>
<dbReference type="AlphaFoldDB" id="X6LNB2"/>
<gene>
    <name evidence="1" type="ORF">RFI_34027</name>
</gene>